<evidence type="ECO:0000313" key="3">
    <source>
        <dbReference type="Proteomes" id="UP001321473"/>
    </source>
</evidence>
<dbReference type="AlphaFoldDB" id="A0AAQ4E062"/>
<dbReference type="EMBL" id="JARKHS020024498">
    <property type="protein sequence ID" value="KAK8768102.1"/>
    <property type="molecule type" value="Genomic_DNA"/>
</dbReference>
<sequence length="83" mass="9258">MSTDASMVSAMSLSRTTQFMPKMVLMWSSGREASKALTGVERNNLSPMRPTKDSSLETSAAMMLRCRLIRASRTPGRECRKEL</sequence>
<accession>A0AAQ4E062</accession>
<feature type="region of interest" description="Disordered" evidence="1">
    <location>
        <begin position="38"/>
        <end position="57"/>
    </location>
</feature>
<evidence type="ECO:0000313" key="2">
    <source>
        <dbReference type="EMBL" id="KAK8768102.1"/>
    </source>
</evidence>
<gene>
    <name evidence="2" type="ORF">V5799_005117</name>
</gene>
<proteinExistence type="predicted"/>
<evidence type="ECO:0000256" key="1">
    <source>
        <dbReference type="SAM" id="MobiDB-lite"/>
    </source>
</evidence>
<name>A0AAQ4E062_AMBAM</name>
<dbReference type="Proteomes" id="UP001321473">
    <property type="component" value="Unassembled WGS sequence"/>
</dbReference>
<protein>
    <submittedName>
        <fullName evidence="2">Uncharacterized protein</fullName>
    </submittedName>
</protein>
<comment type="caution">
    <text evidence="2">The sequence shown here is derived from an EMBL/GenBank/DDBJ whole genome shotgun (WGS) entry which is preliminary data.</text>
</comment>
<reference evidence="2 3" key="1">
    <citation type="journal article" date="2023" name="Arcadia Sci">
        <title>De novo assembly of a long-read Amblyomma americanum tick genome.</title>
        <authorList>
            <person name="Chou S."/>
            <person name="Poskanzer K.E."/>
            <person name="Rollins M."/>
            <person name="Thuy-Boun P.S."/>
        </authorList>
    </citation>
    <scope>NUCLEOTIDE SEQUENCE [LARGE SCALE GENOMIC DNA]</scope>
    <source>
        <strain evidence="2">F_SG_1</strain>
        <tissue evidence="2">Salivary glands</tissue>
    </source>
</reference>
<keyword evidence="3" id="KW-1185">Reference proteome</keyword>
<organism evidence="2 3">
    <name type="scientific">Amblyomma americanum</name>
    <name type="common">Lone star tick</name>
    <dbReference type="NCBI Taxonomy" id="6943"/>
    <lineage>
        <taxon>Eukaryota</taxon>
        <taxon>Metazoa</taxon>
        <taxon>Ecdysozoa</taxon>
        <taxon>Arthropoda</taxon>
        <taxon>Chelicerata</taxon>
        <taxon>Arachnida</taxon>
        <taxon>Acari</taxon>
        <taxon>Parasitiformes</taxon>
        <taxon>Ixodida</taxon>
        <taxon>Ixodoidea</taxon>
        <taxon>Ixodidae</taxon>
        <taxon>Amblyomminae</taxon>
        <taxon>Amblyomma</taxon>
    </lineage>
</organism>